<protein>
    <submittedName>
        <fullName evidence="3">Williams-beuren syndrome chromosomal region 27 protein</fullName>
    </submittedName>
</protein>
<dbReference type="InterPro" id="IPR013216">
    <property type="entry name" value="Methyltransf_11"/>
</dbReference>
<evidence type="ECO:0000259" key="1">
    <source>
        <dbReference type="Pfam" id="PF08241"/>
    </source>
</evidence>
<dbReference type="EMBL" id="GBEZ01016076">
    <property type="protein sequence ID" value="JAC70144.1"/>
    <property type="molecule type" value="Transcribed_RNA"/>
</dbReference>
<feature type="domain" description="Methyltransferase type 11" evidence="1">
    <location>
        <begin position="70"/>
        <end position="165"/>
    </location>
</feature>
<dbReference type="GO" id="GO:0010420">
    <property type="term" value="F:polyprenyldihydroxybenzoate methyltransferase activity"/>
    <property type="evidence" value="ECO:0007669"/>
    <property type="project" value="TreeGrafter"/>
</dbReference>
<dbReference type="PANTHER" id="PTHR43464:SF23">
    <property type="entry name" value="JUVENILE HORMONE ACID O-METHYLTRANSFERASE"/>
    <property type="match status" value="1"/>
</dbReference>
<dbReference type="AlphaFoldDB" id="A0A061RHB8"/>
<dbReference type="PANTHER" id="PTHR43464">
    <property type="entry name" value="METHYLTRANSFERASE"/>
    <property type="match status" value="1"/>
</dbReference>
<name>A0A061RHB8_9CHLO</name>
<evidence type="ECO:0000313" key="2">
    <source>
        <dbReference type="EMBL" id="JAC66095.1"/>
    </source>
</evidence>
<dbReference type="CDD" id="cd02440">
    <property type="entry name" value="AdoMet_MTases"/>
    <property type="match status" value="1"/>
</dbReference>
<organism evidence="3">
    <name type="scientific">Tetraselmis sp. GSL018</name>
    <dbReference type="NCBI Taxonomy" id="582737"/>
    <lineage>
        <taxon>Eukaryota</taxon>
        <taxon>Viridiplantae</taxon>
        <taxon>Chlorophyta</taxon>
        <taxon>core chlorophytes</taxon>
        <taxon>Chlorodendrophyceae</taxon>
        <taxon>Chlorodendrales</taxon>
        <taxon>Chlorodendraceae</taxon>
        <taxon>Tetraselmis</taxon>
    </lineage>
</organism>
<dbReference type="SUPFAM" id="SSF53335">
    <property type="entry name" value="S-adenosyl-L-methionine-dependent methyltransferases"/>
    <property type="match status" value="1"/>
</dbReference>
<reference evidence="3" key="1">
    <citation type="submission" date="2014-05" db="EMBL/GenBank/DDBJ databases">
        <title>The transcriptome of the halophilic microalga Tetraselmis sp. GSL018 isolated from the Great Salt Lake, Utah.</title>
        <authorList>
            <person name="Jinkerson R.E."/>
            <person name="D'Adamo S."/>
            <person name="Posewitz M.C."/>
        </authorList>
    </citation>
    <scope>NUCLEOTIDE SEQUENCE</scope>
    <source>
        <strain evidence="3">GSL018</strain>
    </source>
</reference>
<proteinExistence type="predicted"/>
<dbReference type="Pfam" id="PF08241">
    <property type="entry name" value="Methyltransf_11"/>
    <property type="match status" value="1"/>
</dbReference>
<dbReference type="Gene3D" id="3.40.50.150">
    <property type="entry name" value="Vaccinia Virus protein VP39"/>
    <property type="match status" value="1"/>
</dbReference>
<evidence type="ECO:0000313" key="3">
    <source>
        <dbReference type="EMBL" id="JAC70144.1"/>
    </source>
</evidence>
<sequence>MTIKVSYSSEELDSFINAKQKVTAATEVEKTYDSWAETYEEDSEEQLGFTSPLECAKSVALFAKNDDNFLDVGCGTGLVSKHLNTLHGLRFGHSTGCDLSVKMLDIAKERKLYSEVSKLDIGALPWDLPSEFYDVVACNGVLIYVENVDCLDEFLRVTKKGGHICLMFRHDGYPIYESKVEALKAAGKWELVHKSESRRNFASSDSEAAAAILYNIWTFKKC</sequence>
<dbReference type="InterPro" id="IPR029063">
    <property type="entry name" value="SAM-dependent_MTases_sf"/>
</dbReference>
<accession>A0A061RHB8</accession>
<gene>
    <name evidence="2" type="ORF">TSPGSL018_14486</name>
    <name evidence="3" type="ORF">TSPGSL018_4799</name>
</gene>
<dbReference type="EMBL" id="GBEZ01020588">
    <property type="protein sequence ID" value="JAC66095.1"/>
    <property type="molecule type" value="Transcribed_RNA"/>
</dbReference>